<evidence type="ECO:0000256" key="3">
    <source>
        <dbReference type="ARBA" id="ARBA00022692"/>
    </source>
</evidence>
<dbReference type="CDD" id="cd21445">
    <property type="entry name" value="SNARE_NTD_AtSYP61-like"/>
    <property type="match status" value="1"/>
</dbReference>
<evidence type="ECO:0000259" key="12">
    <source>
        <dbReference type="PROSITE" id="PS50192"/>
    </source>
</evidence>
<dbReference type="GO" id="GO:0016020">
    <property type="term" value="C:membrane"/>
    <property type="evidence" value="ECO:0007669"/>
    <property type="project" value="InterPro"/>
</dbReference>
<keyword evidence="3 11" id="KW-0812">Transmembrane</keyword>
<evidence type="ECO:0000313" key="13">
    <source>
        <dbReference type="EMBL" id="CCO18367.1"/>
    </source>
</evidence>
<feature type="region of interest" description="Disordered" evidence="10">
    <location>
        <begin position="1"/>
        <end position="20"/>
    </location>
</feature>
<dbReference type="Proteomes" id="UP000198341">
    <property type="component" value="Chromosome 10"/>
</dbReference>
<dbReference type="OrthoDB" id="546861at2759"/>
<accession>K8EJK1</accession>
<keyword evidence="2" id="KW-0813">Transport</keyword>
<evidence type="ECO:0000256" key="10">
    <source>
        <dbReference type="SAM" id="MobiDB-lite"/>
    </source>
</evidence>
<reference evidence="13 14" key="1">
    <citation type="submission" date="2011-10" db="EMBL/GenBank/DDBJ databases">
        <authorList>
            <person name="Genoscope - CEA"/>
        </authorList>
    </citation>
    <scope>NUCLEOTIDE SEQUENCE [LARGE SCALE GENOMIC DNA]</scope>
    <source>
        <strain evidence="13 14">RCC 1105</strain>
    </source>
</reference>
<dbReference type="InterPro" id="IPR000727">
    <property type="entry name" value="T_SNARE_dom"/>
</dbReference>
<dbReference type="FunFam" id="1.20.58.90:FF:000004">
    <property type="entry name" value="Syntaxin 10"/>
    <property type="match status" value="1"/>
</dbReference>
<name>K8EJK1_9CHLO</name>
<keyword evidence="9" id="KW-0175">Coiled coil</keyword>
<protein>
    <recommendedName>
        <fullName evidence="12">t-SNARE coiled-coil homology domain-containing protein</fullName>
    </recommendedName>
</protein>
<keyword evidence="5 11" id="KW-1133">Transmembrane helix</keyword>
<dbReference type="SUPFAM" id="SSF47661">
    <property type="entry name" value="t-snare proteins"/>
    <property type="match status" value="1"/>
</dbReference>
<keyword evidence="7 11" id="KW-0472">Membrane</keyword>
<keyword evidence="14" id="KW-1185">Reference proteome</keyword>
<evidence type="ECO:0000256" key="8">
    <source>
        <dbReference type="ARBA" id="ARBA00037801"/>
    </source>
</evidence>
<dbReference type="InterPro" id="IPR015260">
    <property type="entry name" value="Syntaxin-6/10/61_N"/>
</dbReference>
<sequence>MASSTSFTEGGQGGGGGDVNDPFYLVREEISDSVSTCESSFSRIHNLQTLTQKKETCINISSEIDSLLWQLNELDRATEAAERDPNRFRVSREELERRKAWTSQTRERLNVLKGRVENMMMNSSNSLNSEQNRVKSVLDQNRNTIDDYMLSDERATQDQLFANQDEQLEDLSHHIRTIGNVGKTIGEELEQQGRMLEDLEEETEGVRARMQAANQMMIHVFKKAGVRAQLCTVFALTIILVLLFMVAFGSV</sequence>
<dbReference type="InterPro" id="IPR010989">
    <property type="entry name" value="SNARE"/>
</dbReference>
<dbReference type="RefSeq" id="XP_007510834.1">
    <property type="nucleotide sequence ID" value="XM_007510772.1"/>
</dbReference>
<keyword evidence="4" id="KW-0653">Protein transport</keyword>
<proteinExistence type="inferred from homology"/>
<dbReference type="EMBL" id="FO082269">
    <property type="protein sequence ID" value="CCO18367.1"/>
    <property type="molecule type" value="Genomic_DNA"/>
</dbReference>
<feature type="transmembrane region" description="Helical" evidence="11">
    <location>
        <begin position="226"/>
        <end position="248"/>
    </location>
</feature>
<dbReference type="eggNOG" id="KOG3202">
    <property type="taxonomic scope" value="Eukaryota"/>
</dbReference>
<dbReference type="SUPFAM" id="SSF58038">
    <property type="entry name" value="SNARE fusion complex"/>
    <property type="match status" value="1"/>
</dbReference>
<dbReference type="STRING" id="41875.K8EJK1"/>
<feature type="coiled-coil region" evidence="9">
    <location>
        <begin position="189"/>
        <end position="216"/>
    </location>
</feature>
<dbReference type="KEGG" id="bpg:Bathy10g00440"/>
<dbReference type="GO" id="GO:0015031">
    <property type="term" value="P:protein transport"/>
    <property type="evidence" value="ECO:0007669"/>
    <property type="project" value="UniProtKB-KW"/>
</dbReference>
<dbReference type="Pfam" id="PF09177">
    <property type="entry name" value="STX6_10_61_N"/>
    <property type="match status" value="1"/>
</dbReference>
<evidence type="ECO:0000256" key="6">
    <source>
        <dbReference type="ARBA" id="ARBA00023034"/>
    </source>
</evidence>
<evidence type="ECO:0000313" key="14">
    <source>
        <dbReference type="Proteomes" id="UP000198341"/>
    </source>
</evidence>
<dbReference type="GeneID" id="19013121"/>
<dbReference type="GO" id="GO:0048193">
    <property type="term" value="P:Golgi vesicle transport"/>
    <property type="evidence" value="ECO:0007669"/>
    <property type="project" value="InterPro"/>
</dbReference>
<dbReference type="Gene3D" id="1.20.5.110">
    <property type="match status" value="1"/>
</dbReference>
<feature type="domain" description="T-SNARE coiled-coil homology" evidence="12">
    <location>
        <begin position="158"/>
        <end position="220"/>
    </location>
</feature>
<dbReference type="GO" id="GO:0005794">
    <property type="term" value="C:Golgi apparatus"/>
    <property type="evidence" value="ECO:0007669"/>
    <property type="project" value="UniProtKB-SubCell"/>
</dbReference>
<dbReference type="PROSITE" id="PS50192">
    <property type="entry name" value="T_SNARE"/>
    <property type="match status" value="1"/>
</dbReference>
<comment type="similarity">
    <text evidence="1">Belongs to the syntaxin family.</text>
</comment>
<evidence type="ECO:0000256" key="7">
    <source>
        <dbReference type="ARBA" id="ARBA00023136"/>
    </source>
</evidence>
<comment type="subcellular location">
    <subcellularLocation>
        <location evidence="8">Golgi apparatus</location>
        <location evidence="8">trans-Golgi network membrane</location>
        <topology evidence="8">Single-pass type IV membrane protein</topology>
    </subcellularLocation>
</comment>
<dbReference type="CDD" id="cd15841">
    <property type="entry name" value="SNARE_Qc"/>
    <property type="match status" value="1"/>
</dbReference>
<keyword evidence="6" id="KW-0333">Golgi apparatus</keyword>
<organism evidence="13 14">
    <name type="scientific">Bathycoccus prasinos</name>
    <dbReference type="NCBI Taxonomy" id="41875"/>
    <lineage>
        <taxon>Eukaryota</taxon>
        <taxon>Viridiplantae</taxon>
        <taxon>Chlorophyta</taxon>
        <taxon>Mamiellophyceae</taxon>
        <taxon>Mamiellales</taxon>
        <taxon>Bathycoccaceae</taxon>
        <taxon>Bathycoccus</taxon>
    </lineage>
</organism>
<dbReference type="AlphaFoldDB" id="K8EJK1"/>
<evidence type="ECO:0000256" key="2">
    <source>
        <dbReference type="ARBA" id="ARBA00022448"/>
    </source>
</evidence>
<evidence type="ECO:0000256" key="1">
    <source>
        <dbReference type="ARBA" id="ARBA00009063"/>
    </source>
</evidence>
<evidence type="ECO:0000256" key="4">
    <source>
        <dbReference type="ARBA" id="ARBA00022927"/>
    </source>
</evidence>
<dbReference type="Gene3D" id="1.20.58.90">
    <property type="match status" value="1"/>
</dbReference>
<evidence type="ECO:0000256" key="11">
    <source>
        <dbReference type="SAM" id="Phobius"/>
    </source>
</evidence>
<evidence type="ECO:0000256" key="5">
    <source>
        <dbReference type="ARBA" id="ARBA00022989"/>
    </source>
</evidence>
<evidence type="ECO:0000256" key="9">
    <source>
        <dbReference type="SAM" id="Coils"/>
    </source>
</evidence>
<dbReference type="SMART" id="SM00397">
    <property type="entry name" value="t_SNARE"/>
    <property type="match status" value="1"/>
</dbReference>
<gene>
    <name evidence="13" type="ordered locus">Bathy10g00440</name>
</gene>